<keyword evidence="1" id="KW-0472">Membrane</keyword>
<organism evidence="2">
    <name type="scientific">Mizugakiibacter sediminis</name>
    <dbReference type="NCBI Taxonomy" id="1475481"/>
    <lineage>
        <taxon>Bacteria</taxon>
        <taxon>Pseudomonadati</taxon>
        <taxon>Pseudomonadota</taxon>
        <taxon>Gammaproteobacteria</taxon>
        <taxon>Lysobacterales</taxon>
        <taxon>Rhodanobacteraceae</taxon>
        <taxon>Mizugakiibacter</taxon>
    </lineage>
</organism>
<dbReference type="Gene3D" id="3.30.70.1440">
    <property type="entry name" value="Multidrug efflux transporter AcrB pore domain"/>
    <property type="match status" value="1"/>
</dbReference>
<keyword evidence="1" id="KW-1133">Transmembrane helix</keyword>
<evidence type="ECO:0000313" key="2">
    <source>
        <dbReference type="EMBL" id="GAP64945.1"/>
    </source>
</evidence>
<feature type="transmembrane region" description="Helical" evidence="1">
    <location>
        <begin position="361"/>
        <end position="381"/>
    </location>
</feature>
<dbReference type="GO" id="GO:0005886">
    <property type="term" value="C:plasma membrane"/>
    <property type="evidence" value="ECO:0007669"/>
    <property type="project" value="TreeGrafter"/>
</dbReference>
<feature type="transmembrane region" description="Helical" evidence="1">
    <location>
        <begin position="912"/>
        <end position="936"/>
    </location>
</feature>
<dbReference type="SUPFAM" id="SSF82693">
    <property type="entry name" value="Multidrug efflux transporter AcrB pore domain, PN1, PN2, PC1 and PC2 subdomains"/>
    <property type="match status" value="2"/>
</dbReference>
<dbReference type="Gene3D" id="3.30.2090.10">
    <property type="entry name" value="Multidrug efflux transporter AcrB TolC docking domain, DN and DC subdomains"/>
    <property type="match status" value="2"/>
</dbReference>
<proteinExistence type="predicted"/>
<feature type="transmembrane region" description="Helical" evidence="1">
    <location>
        <begin position="957"/>
        <end position="979"/>
    </location>
</feature>
<dbReference type="InterPro" id="IPR027463">
    <property type="entry name" value="AcrB_DN_DC_subdom"/>
</dbReference>
<sequence>MRRLIAHALRARVGIAVLVLLGLTVGASALPRAPYDVLPDFVPPQVTVQTEAPGLDPGQVEQLVTRPIEAALNGAQGLATMRSQSIAGLSVVTLDFLDGSDPYRVRQGVAEQLADALPQLPAGVGAPRLSPLTSATMDVLKLGLVSERLSPMALRDYADRVLKPALLAVPGAARVTVFGGEVREVAVAVRPERLLAYRLGVGDVLDALRRALAAHGAGYIESGAQRLEVRVPLPSGAAALAATPLAVRGARPLTIGDVADVRVAPAPLYGDALIMGRPGILLTVSGQYGANTLAVTRALEARLAELAPGMRARGMLLYPALHRPASFILAALGNLRDALLLGAAFVAAVLLLFLRDWRAALVSFAAIPLSLLAAAPLLVWAGVSLNVMTLGGFAVALGVLVDDAIIDVENILRRLRAAGDAPEPRTRLAVVLEASLEIRGAMVYATVVVLLVFVPVLLQSGVTGRFIAPLAWAFILSVLASLAVAVVVTPALAALLLARGAPRAEPRWLARLRAAQAAAIARLAHRPWRALALLLAAFAVVAASALRVPAQLLPDFRESHFVIQVSARQPGMARAEMLRLGETLSARLRALPQVATVEEQIGRSELGEDTWTVDRGELHVELKHDPSIDQTAAQAAIRRVLQDFPSLQSEVVTFIGDRLSETLTGETTQVAVQLYGDDLDALDRAARQARAALAAVPGVVDLQSGAGTRAPGYRLQPDMAALTAYGVDPQWPATLLAAATLGLPAGDLYAGDRTVPVVLRLALPPQHVAAELERQLVPTAADGYVPFARLAALLPEDARAQIRHQGGRRYAVVGFDVQGRGIDAVIADARAALARAGLPAGVDVAFGGVGAEQQAAARRLWLASAATLVLIVLVLASAFRERRHAALVLLNLPFALLGALAALLLSRQPLSIGAAVGLVTVFGISARNAILLLAHYEQLETETGARLDLALAQRGAAERLVPVLMTALVAALGLLPLALGLGRAGYEIEAPLAIVVLGGLITSTALSLLLLPALAARWLGARG</sequence>
<dbReference type="SUPFAM" id="SSF82714">
    <property type="entry name" value="Multidrug efflux transporter AcrB TolC docking domain, DN and DC subdomains"/>
    <property type="match status" value="2"/>
</dbReference>
<feature type="transmembrane region" description="Helical" evidence="1">
    <location>
        <begin position="860"/>
        <end position="879"/>
    </location>
</feature>
<dbReference type="InterPro" id="IPR001036">
    <property type="entry name" value="Acrflvin-R"/>
</dbReference>
<dbReference type="Gene3D" id="3.30.70.1320">
    <property type="entry name" value="Multidrug efflux transporter AcrB pore domain like"/>
    <property type="match status" value="1"/>
</dbReference>
<evidence type="ECO:0000313" key="3">
    <source>
        <dbReference type="Proteomes" id="UP000253740"/>
    </source>
</evidence>
<dbReference type="RefSeq" id="WP_062534291.1">
    <property type="nucleotide sequence ID" value="NZ_DF970140.1"/>
</dbReference>
<protein>
    <submittedName>
        <fullName evidence="2">Heavy metal efflux pump, cobalt-zinc-cadmium</fullName>
    </submittedName>
</protein>
<feature type="transmembrane region" description="Helical" evidence="1">
    <location>
        <begin position="470"/>
        <end position="498"/>
    </location>
</feature>
<name>A0A0K8QJ24_9GAMM</name>
<dbReference type="GO" id="GO:0042910">
    <property type="term" value="F:xenobiotic transmembrane transporter activity"/>
    <property type="evidence" value="ECO:0007669"/>
    <property type="project" value="TreeGrafter"/>
</dbReference>
<dbReference type="PANTHER" id="PTHR32063:SF4">
    <property type="entry name" value="SLR6043 PROTEIN"/>
    <property type="match status" value="1"/>
</dbReference>
<dbReference type="Pfam" id="PF00873">
    <property type="entry name" value="ACR_tran"/>
    <property type="match status" value="1"/>
</dbReference>
<feature type="transmembrane region" description="Helical" evidence="1">
    <location>
        <begin position="338"/>
        <end position="354"/>
    </location>
</feature>
<feature type="transmembrane region" description="Helical" evidence="1">
    <location>
        <begin position="441"/>
        <end position="458"/>
    </location>
</feature>
<keyword evidence="1" id="KW-0812">Transmembrane</keyword>
<accession>A0A0K8QJ24</accession>
<evidence type="ECO:0000256" key="1">
    <source>
        <dbReference type="SAM" id="Phobius"/>
    </source>
</evidence>
<dbReference type="SUPFAM" id="SSF82866">
    <property type="entry name" value="Multidrug efflux transporter AcrB transmembrane domain"/>
    <property type="match status" value="2"/>
</dbReference>
<dbReference type="AlphaFoldDB" id="A0A0K8QJ24"/>
<gene>
    <name evidence="2" type="ORF">MBSD_n0228</name>
</gene>
<dbReference type="PRINTS" id="PR00702">
    <property type="entry name" value="ACRIFLAVINRP"/>
</dbReference>
<dbReference type="STRING" id="1475481.GCA_000953855_00232"/>
<dbReference type="PANTHER" id="PTHR32063">
    <property type="match status" value="1"/>
</dbReference>
<feature type="transmembrane region" description="Helical" evidence="1">
    <location>
        <begin position="991"/>
        <end position="1015"/>
    </location>
</feature>
<feature type="transmembrane region" description="Helical" evidence="1">
    <location>
        <begin position="886"/>
        <end position="906"/>
    </location>
</feature>
<dbReference type="Gene3D" id="3.30.70.1430">
    <property type="entry name" value="Multidrug efflux transporter AcrB pore domain"/>
    <property type="match status" value="2"/>
</dbReference>
<dbReference type="EMBL" id="DF970140">
    <property type="protein sequence ID" value="GAP64945.1"/>
    <property type="molecule type" value="Genomic_DNA"/>
</dbReference>
<reference evidence="2" key="1">
    <citation type="submission" date="2015-08" db="EMBL/GenBank/DDBJ databases">
        <title>Complete DNA Sequence of Pseudomonas syringae pv. actinidiae, the Causal Agent of Kiwifruit Canker Disease.</title>
        <authorList>
            <person name="Rikkerink E.H.A."/>
            <person name="Fineran P.C."/>
        </authorList>
    </citation>
    <scope>NUCLEOTIDE SEQUENCE</scope>
    <source>
        <strain evidence="2">SkMP5</strain>
    </source>
</reference>
<keyword evidence="3" id="KW-1185">Reference proteome</keyword>
<dbReference type="Proteomes" id="UP000253740">
    <property type="component" value="Unassembled WGS sequence"/>
</dbReference>
<dbReference type="Gene3D" id="1.20.1640.10">
    <property type="entry name" value="Multidrug efflux transporter AcrB transmembrane domain"/>
    <property type="match status" value="2"/>
</dbReference>